<feature type="compositionally biased region" description="Basic and acidic residues" evidence="1">
    <location>
        <begin position="123"/>
        <end position="138"/>
    </location>
</feature>
<proteinExistence type="predicted"/>
<organism evidence="2">
    <name type="scientific">uncultured Solirubrobacteraceae bacterium</name>
    <dbReference type="NCBI Taxonomy" id="1162706"/>
    <lineage>
        <taxon>Bacteria</taxon>
        <taxon>Bacillati</taxon>
        <taxon>Actinomycetota</taxon>
        <taxon>Thermoleophilia</taxon>
        <taxon>Solirubrobacterales</taxon>
        <taxon>Solirubrobacteraceae</taxon>
        <taxon>environmental samples</taxon>
    </lineage>
</organism>
<feature type="compositionally biased region" description="Basic and acidic residues" evidence="1">
    <location>
        <begin position="22"/>
        <end position="56"/>
    </location>
</feature>
<accession>A0A6J4T637</accession>
<evidence type="ECO:0000256" key="1">
    <source>
        <dbReference type="SAM" id="MobiDB-lite"/>
    </source>
</evidence>
<reference evidence="2" key="1">
    <citation type="submission" date="2020-02" db="EMBL/GenBank/DDBJ databases">
        <authorList>
            <person name="Meier V. D."/>
        </authorList>
    </citation>
    <scope>NUCLEOTIDE SEQUENCE</scope>
    <source>
        <strain evidence="2">AVDCRST_MAG30</strain>
    </source>
</reference>
<feature type="compositionally biased region" description="Basic residues" evidence="1">
    <location>
        <begin position="11"/>
        <end position="21"/>
    </location>
</feature>
<feature type="compositionally biased region" description="Basic and acidic residues" evidence="1">
    <location>
        <begin position="1"/>
        <end position="10"/>
    </location>
</feature>
<evidence type="ECO:0000313" key="2">
    <source>
        <dbReference type="EMBL" id="CAA9514994.1"/>
    </source>
</evidence>
<feature type="compositionally biased region" description="Basic residues" evidence="1">
    <location>
        <begin position="57"/>
        <end position="79"/>
    </location>
</feature>
<feature type="non-terminal residue" evidence="2">
    <location>
        <position position="1"/>
    </location>
</feature>
<name>A0A6J4T637_9ACTN</name>
<dbReference type="AlphaFoldDB" id="A0A6J4T637"/>
<feature type="compositionally biased region" description="Basic and acidic residues" evidence="1">
    <location>
        <begin position="81"/>
        <end position="90"/>
    </location>
</feature>
<feature type="compositionally biased region" description="Low complexity" evidence="1">
    <location>
        <begin position="173"/>
        <end position="187"/>
    </location>
</feature>
<feature type="non-terminal residue" evidence="2">
    <location>
        <position position="187"/>
    </location>
</feature>
<dbReference type="EMBL" id="CADCVS010000351">
    <property type="protein sequence ID" value="CAA9514994.1"/>
    <property type="molecule type" value="Genomic_DNA"/>
</dbReference>
<feature type="compositionally biased region" description="Basic residues" evidence="1">
    <location>
        <begin position="146"/>
        <end position="161"/>
    </location>
</feature>
<gene>
    <name evidence="2" type="ORF">AVDCRST_MAG30-2710</name>
</gene>
<sequence>GQRLDSEHHPRAARRGPRRVARRADVRQVRAEPGGRRDLGQGRAGQGHEPRVERLQRRQRGRARLRGGRLLRRAQHGARRPAPDLDREDAVAGPGRPDAHRGGHEHRQRGAGRPAGQAGARRRGADRERHEAGARDAADGGAHPALARRARQLQHPHRHRAGGGQRRPVAHQLLAPAAAARAAAPRL</sequence>
<protein>
    <submittedName>
        <fullName evidence="2">Uncharacterized protein</fullName>
    </submittedName>
</protein>
<feature type="region of interest" description="Disordered" evidence="1">
    <location>
        <begin position="1"/>
        <end position="187"/>
    </location>
</feature>